<evidence type="ECO:0000313" key="1">
    <source>
        <dbReference type="EMBL" id="WUO44966.1"/>
    </source>
</evidence>
<organism evidence="1 2">
    <name type="scientific">Streptomyces goshikiensis</name>
    <dbReference type="NCBI Taxonomy" id="1942"/>
    <lineage>
        <taxon>Bacteria</taxon>
        <taxon>Bacillati</taxon>
        <taxon>Actinomycetota</taxon>
        <taxon>Actinomycetes</taxon>
        <taxon>Kitasatosporales</taxon>
        <taxon>Streptomycetaceae</taxon>
        <taxon>Streptomyces</taxon>
    </lineage>
</organism>
<dbReference type="Gene3D" id="2.120.10.30">
    <property type="entry name" value="TolB, C-terminal domain"/>
    <property type="match status" value="1"/>
</dbReference>
<dbReference type="InterPro" id="IPR006521">
    <property type="entry name" value="Tail_protein_I"/>
</dbReference>
<dbReference type="Pfam" id="PF09684">
    <property type="entry name" value="Tail_P2_I"/>
    <property type="match status" value="1"/>
</dbReference>
<sequence length="565" mass="60365">MPDSSYLRYLPPVLWEEAPGEGEFSLGSALRVFEKILTGISDGVPILHEKHTRAGDESHAHPAIGERIARLDRLFDPWSTPPEFLPWLASWVSLGFPELQGEQLWDEYQRRKATAEIGDIHRRRGLRSGLSALMDLHAVGGVRPRVALDDGSSLLLVHLESGVPAPVSSLATFRPVLEGMAAVVREGLMCPCCVTRGPGGSLFVGDRGLPQEVAFPHKRRVWRLSAAGQPDFDDGSPPLPRPLVPQQALGNVIGVAVRPAGGGRPETLFVLDHAGRIFSVPAPYTADTATAVTALSDTGPVHPLAMAIDGEGDLLVLDRRLQPGDPATPRVFVVRPAPLSVTVKELDGSVVKEPLSLFADEDGALLIGDGGDQLTPPPPEAGGGNLVRVVRGETAAAAWTHTRLLPPDNPLVAPTAVARVGADRLYVLDVGLKPFWPSATDAPFILLKAVPACVHLVETGPGPASTLRITGPGHFVSPTGMTAQGEHLIVCDPGQGGSSGTDLNDFRSRIQPFDINVVIHFTEADLSADPVKRKRQVNQAMGMINSTLDRHKPAHCRIRAVTRTD</sequence>
<proteinExistence type="predicted"/>
<dbReference type="SUPFAM" id="SSF101898">
    <property type="entry name" value="NHL repeat"/>
    <property type="match status" value="1"/>
</dbReference>
<name>A0ABZ1RE09_9ACTN</name>
<evidence type="ECO:0000313" key="2">
    <source>
        <dbReference type="Proteomes" id="UP001432075"/>
    </source>
</evidence>
<reference evidence="1" key="1">
    <citation type="submission" date="2022-10" db="EMBL/GenBank/DDBJ databases">
        <title>The complete genomes of actinobacterial strains from the NBC collection.</title>
        <authorList>
            <person name="Joergensen T.S."/>
            <person name="Alvarez Arevalo M."/>
            <person name="Sterndorff E.B."/>
            <person name="Faurdal D."/>
            <person name="Vuksanovic O."/>
            <person name="Mourched A.-S."/>
            <person name="Charusanti P."/>
            <person name="Shaw S."/>
            <person name="Blin K."/>
            <person name="Weber T."/>
        </authorList>
    </citation>
    <scope>NUCLEOTIDE SEQUENCE</scope>
    <source>
        <strain evidence="1">NBC_00283</strain>
    </source>
</reference>
<protein>
    <submittedName>
        <fullName evidence="1">Phage tail protein</fullName>
    </submittedName>
</protein>
<dbReference type="InterPro" id="IPR011042">
    <property type="entry name" value="6-blade_b-propeller_TolB-like"/>
</dbReference>
<dbReference type="EMBL" id="CP108057">
    <property type="protein sequence ID" value="WUO44966.1"/>
    <property type="molecule type" value="Genomic_DNA"/>
</dbReference>
<keyword evidence="2" id="KW-1185">Reference proteome</keyword>
<dbReference type="Proteomes" id="UP001432075">
    <property type="component" value="Chromosome"/>
</dbReference>
<gene>
    <name evidence="1" type="ORF">OHU17_03585</name>
</gene>
<accession>A0ABZ1RE09</accession>
<dbReference type="RefSeq" id="WP_328775206.1">
    <property type="nucleotide sequence ID" value="NZ_CP108057.1"/>
</dbReference>